<name>A0A0E0PV84_ORYRU</name>
<comment type="similarity">
    <text evidence="2">Belongs to the NPH3 family.</text>
</comment>
<dbReference type="Proteomes" id="UP000008022">
    <property type="component" value="Unassembled WGS sequence"/>
</dbReference>
<dbReference type="PANTHER" id="PTHR32370">
    <property type="entry name" value="OS12G0117600 PROTEIN"/>
    <property type="match status" value="1"/>
</dbReference>
<evidence type="ECO:0000313" key="6">
    <source>
        <dbReference type="Proteomes" id="UP000008022"/>
    </source>
</evidence>
<reference evidence="6" key="1">
    <citation type="submission" date="2013-06" db="EMBL/GenBank/DDBJ databases">
        <authorList>
            <person name="Zhao Q."/>
        </authorList>
    </citation>
    <scope>NUCLEOTIDE SEQUENCE</scope>
    <source>
        <strain evidence="6">cv. W1943</strain>
    </source>
</reference>
<proteinExistence type="inferred from homology"/>
<dbReference type="EnsemblPlants" id="ORUFI06G08010.1">
    <property type="protein sequence ID" value="ORUFI06G08010.1"/>
    <property type="gene ID" value="ORUFI06G08010"/>
</dbReference>
<dbReference type="InterPro" id="IPR043454">
    <property type="entry name" value="NPH3/RPT2-like"/>
</dbReference>
<keyword evidence="1" id="KW-0833">Ubl conjugation pathway</keyword>
<protein>
    <recommendedName>
        <fullName evidence="4">NPH3 domain-containing protein</fullName>
    </recommendedName>
</protein>
<keyword evidence="3" id="KW-0732">Signal</keyword>
<feature type="signal peptide" evidence="3">
    <location>
        <begin position="1"/>
        <end position="33"/>
    </location>
</feature>
<dbReference type="STRING" id="4529.A0A0E0PV84"/>
<organism evidence="5 6">
    <name type="scientific">Oryza rufipogon</name>
    <name type="common">Brownbeard rice</name>
    <name type="synonym">Asian wild rice</name>
    <dbReference type="NCBI Taxonomy" id="4529"/>
    <lineage>
        <taxon>Eukaryota</taxon>
        <taxon>Viridiplantae</taxon>
        <taxon>Streptophyta</taxon>
        <taxon>Embryophyta</taxon>
        <taxon>Tracheophyta</taxon>
        <taxon>Spermatophyta</taxon>
        <taxon>Magnoliopsida</taxon>
        <taxon>Liliopsida</taxon>
        <taxon>Poales</taxon>
        <taxon>Poaceae</taxon>
        <taxon>BOP clade</taxon>
        <taxon>Oryzoideae</taxon>
        <taxon>Oryzeae</taxon>
        <taxon>Oryzinae</taxon>
        <taxon>Oryza</taxon>
    </lineage>
</organism>
<feature type="chain" id="PRO_5002370597" description="NPH3 domain-containing protein" evidence="3">
    <location>
        <begin position="34"/>
        <end position="91"/>
    </location>
</feature>
<dbReference type="AlphaFoldDB" id="A0A0E0PV84"/>
<dbReference type="Pfam" id="PF03000">
    <property type="entry name" value="NPH3"/>
    <property type="match status" value="1"/>
</dbReference>
<evidence type="ECO:0000256" key="2">
    <source>
        <dbReference type="PROSITE-ProRule" id="PRU00982"/>
    </source>
</evidence>
<dbReference type="UniPathway" id="UPA00143"/>
<dbReference type="OMA" id="HAGMACQ"/>
<dbReference type="InterPro" id="IPR027356">
    <property type="entry name" value="NPH3_dom"/>
</dbReference>
<dbReference type="HOGENOM" id="CLU_180361_0_0_1"/>
<evidence type="ECO:0000259" key="4">
    <source>
        <dbReference type="PROSITE" id="PS51649"/>
    </source>
</evidence>
<dbReference type="Gramene" id="ORUFI06G08010.1">
    <property type="protein sequence ID" value="ORUFI06G08010.1"/>
    <property type="gene ID" value="ORUFI06G08010"/>
</dbReference>
<evidence type="ECO:0000256" key="1">
    <source>
        <dbReference type="ARBA" id="ARBA00022786"/>
    </source>
</evidence>
<keyword evidence="6" id="KW-1185">Reference proteome</keyword>
<dbReference type="GO" id="GO:0016567">
    <property type="term" value="P:protein ubiquitination"/>
    <property type="evidence" value="ECO:0007669"/>
    <property type="project" value="UniProtKB-UniPathway"/>
</dbReference>
<reference evidence="5" key="2">
    <citation type="submission" date="2015-06" db="UniProtKB">
        <authorList>
            <consortium name="EnsemblPlants"/>
        </authorList>
    </citation>
    <scope>IDENTIFICATION</scope>
</reference>
<dbReference type="PROSITE" id="PS51649">
    <property type="entry name" value="NPH3"/>
    <property type="match status" value="1"/>
</dbReference>
<feature type="domain" description="NPH3" evidence="4">
    <location>
        <begin position="1"/>
        <end position="91"/>
    </location>
</feature>
<accession>A0A0E0PV84</accession>
<evidence type="ECO:0000256" key="3">
    <source>
        <dbReference type="SAM" id="SignalP"/>
    </source>
</evidence>
<dbReference type="PROSITE" id="PS51257">
    <property type="entry name" value="PROKAR_LIPOPROTEIN"/>
    <property type="match status" value="1"/>
</dbReference>
<sequence length="91" mass="10264">MEQRVLAIERVIAMTRLVLRLLCTGMILHAGMACQDVLEKRVGNQLKEAMHEDLLIPNTFVGTLYDVDCMERMLEQIIATNTLAFSASLEI</sequence>
<evidence type="ECO:0000313" key="5">
    <source>
        <dbReference type="EnsemblPlants" id="ORUFI06G08010.1"/>
    </source>
</evidence>